<sequence length="63" mass="7074">MKKLTPEEALKVTKGISLQRERSGFSIADMDKTFVFASNQEANIAASKVKKNFDKTIKELANR</sequence>
<gene>
    <name evidence="1" type="ORF">BEL05_04865</name>
</gene>
<dbReference type="Proteomes" id="UP000095230">
    <property type="component" value="Unassembled WGS sequence"/>
</dbReference>
<name>A0A1E5IP41_SHECO</name>
<protein>
    <submittedName>
        <fullName evidence="1">Uncharacterized protein</fullName>
    </submittedName>
</protein>
<dbReference type="RefSeq" id="WP_069672124.1">
    <property type="nucleotide sequence ID" value="NZ_MCBT01000048.1"/>
</dbReference>
<evidence type="ECO:0000313" key="2">
    <source>
        <dbReference type="Proteomes" id="UP000095230"/>
    </source>
</evidence>
<dbReference type="EMBL" id="MCBT01000048">
    <property type="protein sequence ID" value="OEG72312.1"/>
    <property type="molecule type" value="Genomic_DNA"/>
</dbReference>
<proteinExistence type="predicted"/>
<accession>A0A1E5IP41</accession>
<comment type="caution">
    <text evidence="1">The sequence shown here is derived from an EMBL/GenBank/DDBJ whole genome shotgun (WGS) entry which is preliminary data.</text>
</comment>
<dbReference type="AlphaFoldDB" id="A0A1E5IP41"/>
<organism evidence="1 2">
    <name type="scientific">Shewanella colwelliana</name>
    <name type="common">Alteromonas colwelliana</name>
    <dbReference type="NCBI Taxonomy" id="23"/>
    <lineage>
        <taxon>Bacteria</taxon>
        <taxon>Pseudomonadati</taxon>
        <taxon>Pseudomonadota</taxon>
        <taxon>Gammaproteobacteria</taxon>
        <taxon>Alteromonadales</taxon>
        <taxon>Shewanellaceae</taxon>
        <taxon>Shewanella</taxon>
    </lineage>
</organism>
<dbReference type="STRING" id="23.BEL05_04865"/>
<reference evidence="1 2" key="1">
    <citation type="submission" date="2016-07" db="EMBL/GenBank/DDBJ databases">
        <title>Whole-genome of two Shewanella species isolated from a digestive organ of sea cucumber Apostichopus japonicus Selenka 1867.</title>
        <authorList>
            <person name="Hong H.-H."/>
            <person name="Choi H."/>
            <person name="Cheon S."/>
            <person name="Oh J.-S."/>
            <person name="Lee H.-G."/>
            <person name="Park C."/>
        </authorList>
    </citation>
    <scope>NUCLEOTIDE SEQUENCE [LARGE SCALE GENOMIC DNA]</scope>
    <source>
        <strain evidence="1 2">CSB03KR</strain>
    </source>
</reference>
<evidence type="ECO:0000313" key="1">
    <source>
        <dbReference type="EMBL" id="OEG72312.1"/>
    </source>
</evidence>